<keyword evidence="2" id="KW-1185">Reference proteome</keyword>
<evidence type="ECO:0000313" key="1">
    <source>
        <dbReference type="EMBL" id="SNQ46307.1"/>
    </source>
</evidence>
<dbReference type="OrthoDB" id="3216324at2"/>
<gene>
    <name evidence="1" type="ORF">FRACA_1340007</name>
</gene>
<dbReference type="RefSeq" id="WP_101830361.1">
    <property type="nucleotide sequence ID" value="NZ_FZMO01000040.1"/>
</dbReference>
<dbReference type="EMBL" id="FZMO01000040">
    <property type="protein sequence ID" value="SNQ46307.1"/>
    <property type="molecule type" value="Genomic_DNA"/>
</dbReference>
<dbReference type="Proteomes" id="UP000234331">
    <property type="component" value="Unassembled WGS sequence"/>
</dbReference>
<accession>A0A2I2KKZ1</accession>
<name>A0A2I2KKZ1_9ACTN</name>
<proteinExistence type="predicted"/>
<dbReference type="AlphaFoldDB" id="A0A2I2KKZ1"/>
<sequence>MAENIVIDEATLTRLKTEYATLLDDIDTRMSTYKWGNSPGSRLNLDEQFPLRLGGADFAAAVSLAKDLEKIRQNLTGRIGDTYTNASNLRWGLEYLLADTNHIEPLNKMTAEEFESYIPTSTTTPGSGSSSGSGS</sequence>
<protein>
    <submittedName>
        <fullName evidence="1">Uncharacterized protein</fullName>
    </submittedName>
</protein>
<reference evidence="1 2" key="1">
    <citation type="submission" date="2017-06" db="EMBL/GenBank/DDBJ databases">
        <authorList>
            <person name="Kim H.J."/>
            <person name="Triplett B.A."/>
        </authorList>
    </citation>
    <scope>NUCLEOTIDE SEQUENCE [LARGE SCALE GENOMIC DNA]</scope>
    <source>
        <strain evidence="1">FRACA_ARgP5</strain>
    </source>
</reference>
<organism evidence="1 2">
    <name type="scientific">Frankia canadensis</name>
    <dbReference type="NCBI Taxonomy" id="1836972"/>
    <lineage>
        <taxon>Bacteria</taxon>
        <taxon>Bacillati</taxon>
        <taxon>Actinomycetota</taxon>
        <taxon>Actinomycetes</taxon>
        <taxon>Frankiales</taxon>
        <taxon>Frankiaceae</taxon>
        <taxon>Frankia</taxon>
    </lineage>
</organism>
<evidence type="ECO:0000313" key="2">
    <source>
        <dbReference type="Proteomes" id="UP000234331"/>
    </source>
</evidence>